<dbReference type="SUPFAM" id="SSF53474">
    <property type="entry name" value="alpha/beta-Hydrolases"/>
    <property type="match status" value="1"/>
</dbReference>
<proteinExistence type="predicted"/>
<accession>A0ABQ8QMT9</accession>
<dbReference type="Gene3D" id="3.40.50.1820">
    <property type="entry name" value="alpha/beta hydrolase"/>
    <property type="match status" value="1"/>
</dbReference>
<gene>
    <name evidence="1" type="ORF">F5050DRAFT_1804637</name>
</gene>
<evidence type="ECO:0000313" key="1">
    <source>
        <dbReference type="EMBL" id="KAJ3999845.1"/>
    </source>
</evidence>
<comment type="caution">
    <text evidence="1">The sequence shown here is derived from an EMBL/GenBank/DDBJ whole genome shotgun (WGS) entry which is preliminary data.</text>
</comment>
<keyword evidence="2" id="KW-1185">Reference proteome</keyword>
<dbReference type="InterPro" id="IPR029058">
    <property type="entry name" value="AB_hydrolase_fold"/>
</dbReference>
<name>A0ABQ8QMT9_9AGAR</name>
<sequence>MTHPIQTYSLSGGIELSFTDSGPPLDSSDYTTIVLLHGGVFNAYGFHKVHGYAHNLNLRTVLLHRRDYAGSTPYSRSETQELRQGNVIFWERLSAQLGEFLQMFVQREGIPKLVVRQKPAQLNGLGNMGSGGVAILGWSGGCLPIVSFLGAIRNRMISEELYNFLVDYIGDCILYDPSYHCFGYPLPPENRNYIPWEDTTISSEEFLHAFSQWVSSYYDHPCYDPVSRSLLTTASINDYDGQRHKSDEISVSSWTDVEIVQGTEERPSKNEISTFLPEVQKTLRALTEQALFDQDCTKTWFPDLEVSHIGGTRTNWMSEAKVRTWIQGRDREVVGYGSLTWMERIILWAHWDRPAEFLQLVAECIRSHWSN</sequence>
<protein>
    <recommendedName>
        <fullName evidence="3">Alpha beta-hydrolase</fullName>
    </recommendedName>
</protein>
<organism evidence="1 2">
    <name type="scientific">Lentinula boryana</name>
    <dbReference type="NCBI Taxonomy" id="40481"/>
    <lineage>
        <taxon>Eukaryota</taxon>
        <taxon>Fungi</taxon>
        <taxon>Dikarya</taxon>
        <taxon>Basidiomycota</taxon>
        <taxon>Agaricomycotina</taxon>
        <taxon>Agaricomycetes</taxon>
        <taxon>Agaricomycetidae</taxon>
        <taxon>Agaricales</taxon>
        <taxon>Marasmiineae</taxon>
        <taxon>Omphalotaceae</taxon>
        <taxon>Lentinula</taxon>
    </lineage>
</organism>
<evidence type="ECO:0008006" key="3">
    <source>
        <dbReference type="Google" id="ProtNLM"/>
    </source>
</evidence>
<dbReference type="Proteomes" id="UP001163828">
    <property type="component" value="Unassembled WGS sequence"/>
</dbReference>
<evidence type="ECO:0000313" key="2">
    <source>
        <dbReference type="Proteomes" id="UP001163828"/>
    </source>
</evidence>
<dbReference type="EMBL" id="MU790531">
    <property type="protein sequence ID" value="KAJ3999845.1"/>
    <property type="molecule type" value="Genomic_DNA"/>
</dbReference>
<reference evidence="1" key="1">
    <citation type="submission" date="2022-08" db="EMBL/GenBank/DDBJ databases">
        <authorList>
            <consortium name="DOE Joint Genome Institute"/>
            <person name="Min B."/>
            <person name="Riley R."/>
            <person name="Sierra-Patev S."/>
            <person name="Naranjo-Ortiz M."/>
            <person name="Looney B."/>
            <person name="Konkel Z."/>
            <person name="Slot J.C."/>
            <person name="Sakamoto Y."/>
            <person name="Steenwyk J.L."/>
            <person name="Rokas A."/>
            <person name="Carro J."/>
            <person name="Camarero S."/>
            <person name="Ferreira P."/>
            <person name="Molpeceres G."/>
            <person name="Ruiz-Duenas F.J."/>
            <person name="Serrano A."/>
            <person name="Henrissat B."/>
            <person name="Drula E."/>
            <person name="Hughes K.W."/>
            <person name="Mata J.L."/>
            <person name="Ishikawa N.K."/>
            <person name="Vargas-Isla R."/>
            <person name="Ushijima S."/>
            <person name="Smith C.A."/>
            <person name="Ahrendt S."/>
            <person name="Andreopoulos W."/>
            <person name="He G."/>
            <person name="Labutti K."/>
            <person name="Lipzen A."/>
            <person name="Ng V."/>
            <person name="Sandor L."/>
            <person name="Barry K."/>
            <person name="Martinez A.T."/>
            <person name="Xiao Y."/>
            <person name="Gibbons J.G."/>
            <person name="Terashima K."/>
            <person name="Hibbett D.S."/>
            <person name="Grigoriev I.V."/>
        </authorList>
    </citation>
    <scope>NUCLEOTIDE SEQUENCE</scope>
    <source>
        <strain evidence="1">TFB10827</strain>
    </source>
</reference>